<dbReference type="RefSeq" id="WP_245683232.1">
    <property type="nucleotide sequence ID" value="NZ_FNFC01000016.1"/>
</dbReference>
<sequence>MSGNTPTRARLRAIPAAARRQLRNVGRVSFGLFRRRDSRVVFAVVTVVYLGTYLYAITDIAIDTSAGFSYSMPVADPLARMFEPGPGQFSYEAIAFIELGVITWVFSPLNTALGLGIATLVGVNLAVTYLAVTQPAACGIGAGSGVLASLPALLAGGACCGPVVAIALGIQMGGVLLTVYSWLLPASVVLLLSSLVYVSQKVDPTAV</sequence>
<feature type="transmembrane region" description="Helical" evidence="1">
    <location>
        <begin position="40"/>
        <end position="62"/>
    </location>
</feature>
<accession>A0A1G8YS32</accession>
<keyword evidence="1" id="KW-0472">Membrane</keyword>
<gene>
    <name evidence="2" type="ORF">SAMN05216226_1167</name>
</gene>
<evidence type="ECO:0000313" key="2">
    <source>
        <dbReference type="EMBL" id="SDK05659.1"/>
    </source>
</evidence>
<proteinExistence type="predicted"/>
<dbReference type="EMBL" id="FNFC01000016">
    <property type="protein sequence ID" value="SDK05659.1"/>
    <property type="molecule type" value="Genomic_DNA"/>
</dbReference>
<keyword evidence="3" id="KW-1185">Reference proteome</keyword>
<keyword evidence="1" id="KW-0812">Transmembrane</keyword>
<feature type="transmembrane region" description="Helical" evidence="1">
    <location>
        <begin position="113"/>
        <end position="132"/>
    </location>
</feature>
<evidence type="ECO:0000256" key="1">
    <source>
        <dbReference type="SAM" id="Phobius"/>
    </source>
</evidence>
<organism evidence="2 3">
    <name type="scientific">Halovenus aranensis</name>
    <dbReference type="NCBI Taxonomy" id="890420"/>
    <lineage>
        <taxon>Archaea</taxon>
        <taxon>Methanobacteriati</taxon>
        <taxon>Methanobacteriota</taxon>
        <taxon>Stenosarchaea group</taxon>
        <taxon>Halobacteria</taxon>
        <taxon>Halobacteriales</taxon>
        <taxon>Haloarculaceae</taxon>
        <taxon>Halovenus</taxon>
    </lineage>
</organism>
<dbReference type="STRING" id="890420.SAMN05216226_1167"/>
<protein>
    <submittedName>
        <fullName evidence="2">Uncharacterized protein</fullName>
    </submittedName>
</protein>
<dbReference type="AlphaFoldDB" id="A0A1G8YS32"/>
<dbReference type="Proteomes" id="UP000198856">
    <property type="component" value="Unassembled WGS sequence"/>
</dbReference>
<name>A0A1G8YS32_9EURY</name>
<evidence type="ECO:0000313" key="3">
    <source>
        <dbReference type="Proteomes" id="UP000198856"/>
    </source>
</evidence>
<reference evidence="2 3" key="1">
    <citation type="submission" date="2016-10" db="EMBL/GenBank/DDBJ databases">
        <authorList>
            <person name="de Groot N.N."/>
        </authorList>
    </citation>
    <scope>NUCLEOTIDE SEQUENCE [LARGE SCALE GENOMIC DNA]</scope>
    <source>
        <strain evidence="2 3">IBRC-M10015</strain>
    </source>
</reference>
<keyword evidence="1" id="KW-1133">Transmembrane helix</keyword>
<feature type="transmembrane region" description="Helical" evidence="1">
    <location>
        <begin position="152"/>
        <end position="170"/>
    </location>
</feature>
<feature type="transmembrane region" description="Helical" evidence="1">
    <location>
        <begin position="177"/>
        <end position="198"/>
    </location>
</feature>
<feature type="transmembrane region" description="Helical" evidence="1">
    <location>
        <begin position="89"/>
        <end position="106"/>
    </location>
</feature>